<keyword evidence="1" id="KW-1133">Transmembrane helix</keyword>
<evidence type="ECO:0008006" key="4">
    <source>
        <dbReference type="Google" id="ProtNLM"/>
    </source>
</evidence>
<accession>A0A918TQU8</accession>
<reference evidence="2" key="1">
    <citation type="journal article" date="2014" name="Int. J. Syst. Evol. Microbiol.">
        <title>Complete genome sequence of Corynebacterium casei LMG S-19264T (=DSM 44701T), isolated from a smear-ripened cheese.</title>
        <authorList>
            <consortium name="US DOE Joint Genome Institute (JGI-PGF)"/>
            <person name="Walter F."/>
            <person name="Albersmeier A."/>
            <person name="Kalinowski J."/>
            <person name="Ruckert C."/>
        </authorList>
    </citation>
    <scope>NUCLEOTIDE SEQUENCE</scope>
    <source>
        <strain evidence="2">JCM 4633</strain>
    </source>
</reference>
<gene>
    <name evidence="2" type="ORF">GCM10010507_38220</name>
</gene>
<organism evidence="2 3">
    <name type="scientific">Streptomyces cinnamoneus</name>
    <name type="common">Streptoverticillium cinnamoneum</name>
    <dbReference type="NCBI Taxonomy" id="53446"/>
    <lineage>
        <taxon>Bacteria</taxon>
        <taxon>Bacillati</taxon>
        <taxon>Actinomycetota</taxon>
        <taxon>Actinomycetes</taxon>
        <taxon>Kitasatosporales</taxon>
        <taxon>Streptomycetaceae</taxon>
        <taxon>Streptomyces</taxon>
        <taxon>Streptomyces cinnamoneus group</taxon>
    </lineage>
</organism>
<feature type="transmembrane region" description="Helical" evidence="1">
    <location>
        <begin position="134"/>
        <end position="157"/>
    </location>
</feature>
<reference evidence="2" key="2">
    <citation type="submission" date="2020-09" db="EMBL/GenBank/DDBJ databases">
        <authorList>
            <person name="Sun Q."/>
            <person name="Ohkuma M."/>
        </authorList>
    </citation>
    <scope>NUCLEOTIDE SEQUENCE</scope>
    <source>
        <strain evidence="2">JCM 4633</strain>
    </source>
</reference>
<feature type="transmembrane region" description="Helical" evidence="1">
    <location>
        <begin position="36"/>
        <end position="61"/>
    </location>
</feature>
<evidence type="ECO:0000313" key="3">
    <source>
        <dbReference type="Proteomes" id="UP000646244"/>
    </source>
</evidence>
<feature type="transmembrane region" description="Helical" evidence="1">
    <location>
        <begin position="67"/>
        <end position="87"/>
    </location>
</feature>
<evidence type="ECO:0000256" key="1">
    <source>
        <dbReference type="SAM" id="Phobius"/>
    </source>
</evidence>
<proteinExistence type="predicted"/>
<keyword evidence="1" id="KW-0812">Transmembrane</keyword>
<comment type="caution">
    <text evidence="2">The sequence shown here is derived from an EMBL/GenBank/DDBJ whole genome shotgun (WGS) entry which is preliminary data.</text>
</comment>
<feature type="transmembrane region" description="Helical" evidence="1">
    <location>
        <begin position="108"/>
        <end position="128"/>
    </location>
</feature>
<keyword evidence="1" id="KW-0472">Membrane</keyword>
<evidence type="ECO:0000313" key="2">
    <source>
        <dbReference type="EMBL" id="GHC57854.1"/>
    </source>
</evidence>
<protein>
    <recommendedName>
        <fullName evidence="4">DUF1453 domain-containing protein</fullName>
    </recommendedName>
</protein>
<name>A0A918TQU8_STRCJ</name>
<dbReference type="Proteomes" id="UP000646244">
    <property type="component" value="Unassembled WGS sequence"/>
</dbReference>
<dbReference type="AlphaFoldDB" id="A0A918TQU8"/>
<dbReference type="EMBL" id="BMVB01000012">
    <property type="protein sequence ID" value="GHC57854.1"/>
    <property type="molecule type" value="Genomic_DNA"/>
</dbReference>
<sequence>MQPRHEPLMNGDLVIAVLVVGLVVRQQLRTRPVRRIGSLIIPAVLGVLGVSGIAFGIASVVKDRPLAALPVVLLVASLAVAAGFGAARARTVRVWRGPQGEVLRKGTAATTGLWVAAGGVHLGLGLWIDHAARAGVLGTASLYAYLAIGLGTQNLLVRGRAAAL</sequence>